<accession>A0A9N9IPQ3</accession>
<dbReference type="Proteomes" id="UP000789759">
    <property type="component" value="Unassembled WGS sequence"/>
</dbReference>
<evidence type="ECO:0000313" key="1">
    <source>
        <dbReference type="EMBL" id="CAG8746223.1"/>
    </source>
</evidence>
<name>A0A9N9IPQ3_9GLOM</name>
<dbReference type="OrthoDB" id="2381067at2759"/>
<keyword evidence="2" id="KW-1185">Reference proteome</keyword>
<gene>
    <name evidence="1" type="ORF">CPELLU_LOCUS14392</name>
</gene>
<dbReference type="EMBL" id="CAJVQA010016996">
    <property type="protein sequence ID" value="CAG8746223.1"/>
    <property type="molecule type" value="Genomic_DNA"/>
</dbReference>
<comment type="caution">
    <text evidence="1">The sequence shown here is derived from an EMBL/GenBank/DDBJ whole genome shotgun (WGS) entry which is preliminary data.</text>
</comment>
<reference evidence="1" key="1">
    <citation type="submission" date="2021-06" db="EMBL/GenBank/DDBJ databases">
        <authorList>
            <person name="Kallberg Y."/>
            <person name="Tangrot J."/>
            <person name="Rosling A."/>
        </authorList>
    </citation>
    <scope>NUCLEOTIDE SEQUENCE</scope>
    <source>
        <strain evidence="1">FL966</strain>
    </source>
</reference>
<sequence>MKNPKEMTDDELYHSLKARKIRMGVAREISSTYSPNRVILTTLVSPVHAAAQVSVNVSGSVAHHYTKSEMDDVVKEMHDRGLDSEKVNNDPETEIFINKWVKLWKCMKLLGTIIAIDLSEVHDMIEVVSDLHEALVDLSDVINDISELCLVTVDNPDDIKDGVNQASIVVDNFKLGVDPLSDLTTKGVEGFKDITSSIDLSILTNRFTLFVNGRLKFDAETIINVLDLADATKDLATDDKKDSMDENSTNNAVKASIKVNLSKLREIIENEIAKFTTKISDISLKSENIEILTTDVTKIDDEKVKNEKSEFILETHIKNITAATSSLNISNISSQISQYTTTISSNKLSDQKQ</sequence>
<evidence type="ECO:0000313" key="2">
    <source>
        <dbReference type="Proteomes" id="UP000789759"/>
    </source>
</evidence>
<organism evidence="1 2">
    <name type="scientific">Cetraspora pellucida</name>
    <dbReference type="NCBI Taxonomy" id="1433469"/>
    <lineage>
        <taxon>Eukaryota</taxon>
        <taxon>Fungi</taxon>
        <taxon>Fungi incertae sedis</taxon>
        <taxon>Mucoromycota</taxon>
        <taxon>Glomeromycotina</taxon>
        <taxon>Glomeromycetes</taxon>
        <taxon>Diversisporales</taxon>
        <taxon>Gigasporaceae</taxon>
        <taxon>Cetraspora</taxon>
    </lineage>
</organism>
<protein>
    <submittedName>
        <fullName evidence="1">9712_t:CDS:1</fullName>
    </submittedName>
</protein>
<dbReference type="AlphaFoldDB" id="A0A9N9IPQ3"/>
<proteinExistence type="predicted"/>